<protein>
    <submittedName>
        <fullName evidence="1">Uncharacterized protein</fullName>
    </submittedName>
</protein>
<keyword evidence="2" id="KW-1185">Reference proteome</keyword>
<dbReference type="EMBL" id="JAMGBB010000001">
    <property type="protein sequence ID" value="MCL6741264.1"/>
    <property type="molecule type" value="Genomic_DNA"/>
</dbReference>
<organism evidence="1 2">
    <name type="scientific">Sphingomonas brevis</name>
    <dbReference type="NCBI Taxonomy" id="2908206"/>
    <lineage>
        <taxon>Bacteria</taxon>
        <taxon>Pseudomonadati</taxon>
        <taxon>Pseudomonadota</taxon>
        <taxon>Alphaproteobacteria</taxon>
        <taxon>Sphingomonadales</taxon>
        <taxon>Sphingomonadaceae</taxon>
        <taxon>Sphingomonas</taxon>
    </lineage>
</organism>
<dbReference type="Proteomes" id="UP001165383">
    <property type="component" value="Unassembled WGS sequence"/>
</dbReference>
<dbReference type="RefSeq" id="WP_249915660.1">
    <property type="nucleotide sequence ID" value="NZ_JAMGBB010000001.1"/>
</dbReference>
<evidence type="ECO:0000313" key="2">
    <source>
        <dbReference type="Proteomes" id="UP001165383"/>
    </source>
</evidence>
<proteinExistence type="predicted"/>
<sequence length="106" mass="12038">MNRRTIIWLGIGATVGFAALWHGPLGAGEKLAAQSETIARRTLDYYELPMIQAHMQRGPLARRLVLSGPADDFQRHELVRILDETPGVLEVRWDPNSLPQERRLVR</sequence>
<evidence type="ECO:0000313" key="1">
    <source>
        <dbReference type="EMBL" id="MCL6741264.1"/>
    </source>
</evidence>
<name>A0ABT0SA39_9SPHN</name>
<gene>
    <name evidence="1" type="ORF">LZ518_08995</name>
</gene>
<accession>A0ABT0SA39</accession>
<comment type="caution">
    <text evidence="1">The sequence shown here is derived from an EMBL/GenBank/DDBJ whole genome shotgun (WGS) entry which is preliminary data.</text>
</comment>
<reference evidence="1" key="1">
    <citation type="submission" date="2022-05" db="EMBL/GenBank/DDBJ databases">
        <authorList>
            <person name="Jo J.-H."/>
            <person name="Im W.-T."/>
        </authorList>
    </citation>
    <scope>NUCLEOTIDE SEQUENCE</scope>
    <source>
        <strain evidence="1">RB56-2</strain>
    </source>
</reference>